<dbReference type="EMBL" id="JAPEVA010000122">
    <property type="protein sequence ID" value="KAJ4398742.1"/>
    <property type="molecule type" value="Genomic_DNA"/>
</dbReference>
<dbReference type="AlphaFoldDB" id="A0A9W8Z6F5"/>
<comment type="caution">
    <text evidence="1">The sequence shown here is derived from an EMBL/GenBank/DDBJ whole genome shotgun (WGS) entry which is preliminary data.</text>
</comment>
<accession>A0A9W8Z6F5</accession>
<organism evidence="1 2">
    <name type="scientific">Didymella pomorum</name>
    <dbReference type="NCBI Taxonomy" id="749634"/>
    <lineage>
        <taxon>Eukaryota</taxon>
        <taxon>Fungi</taxon>
        <taxon>Dikarya</taxon>
        <taxon>Ascomycota</taxon>
        <taxon>Pezizomycotina</taxon>
        <taxon>Dothideomycetes</taxon>
        <taxon>Pleosporomycetidae</taxon>
        <taxon>Pleosporales</taxon>
        <taxon>Pleosporineae</taxon>
        <taxon>Didymellaceae</taxon>
        <taxon>Didymella</taxon>
    </lineage>
</organism>
<name>A0A9W8Z6F5_9PLEO</name>
<sequence>MAVSPPYMAQSAIAFLDLPAEIRNTIYHHLFPEGRSAVQLLKRNGGKGYIRMTDRLGVLSTCSQIYKETTSVLLAPGRLVVVQPKTFQELIRKLWMDGEEDEIYYDSDEVESFDNYILQYMIPEGGIRLNYDLDSHRLVRKAPTLMYTEHWLREMCIMNPAGAHITALMRTISAKSAFGNFHPLQAWINDGHANPTRWGEGVDFRSEIILAFDSSAWSLSDVGIDATAFLRATRRLQKPDMVYVKVKSWASCRWAMQPWTVSDIQARVLLFMWHLIQDYPDARKGLCPTIWLDGTLWPVKAEFNDTEVRTVEDRWMPQYHGHTASAHAARVVEILRRMGDPGNSGPEDESDSEGDVDFVFDMDFDQASLLGIAADLAQLINDNYCMMLW</sequence>
<dbReference type="OrthoDB" id="5413827at2759"/>
<dbReference type="Proteomes" id="UP001140510">
    <property type="component" value="Unassembled WGS sequence"/>
</dbReference>
<keyword evidence="2" id="KW-1185">Reference proteome</keyword>
<evidence type="ECO:0000313" key="1">
    <source>
        <dbReference type="EMBL" id="KAJ4398742.1"/>
    </source>
</evidence>
<protein>
    <submittedName>
        <fullName evidence="1">Uncharacterized protein</fullName>
    </submittedName>
</protein>
<gene>
    <name evidence="1" type="ORF">N0V91_009943</name>
</gene>
<evidence type="ECO:0000313" key="2">
    <source>
        <dbReference type="Proteomes" id="UP001140510"/>
    </source>
</evidence>
<reference evidence="1" key="1">
    <citation type="submission" date="2022-10" db="EMBL/GenBank/DDBJ databases">
        <title>Tapping the CABI collections for fungal endophytes: first genome assemblies for Collariella, Neodidymelliopsis, Ascochyta clinopodiicola, Didymella pomorum, Didymosphaeria variabile, Neocosmospora piperis and Neocucurbitaria cava.</title>
        <authorList>
            <person name="Hill R."/>
        </authorList>
    </citation>
    <scope>NUCLEOTIDE SEQUENCE</scope>
    <source>
        <strain evidence="1">IMI 355091</strain>
    </source>
</reference>
<proteinExistence type="predicted"/>